<dbReference type="Pfam" id="PF00246">
    <property type="entry name" value="Peptidase_M14"/>
    <property type="match status" value="1"/>
</dbReference>
<feature type="signal peptide" evidence="15">
    <location>
        <begin position="1"/>
        <end position="25"/>
    </location>
</feature>
<evidence type="ECO:0000256" key="12">
    <source>
        <dbReference type="ARBA" id="ARBA00066554"/>
    </source>
</evidence>
<evidence type="ECO:0000256" key="9">
    <source>
        <dbReference type="ARBA" id="ARBA00023049"/>
    </source>
</evidence>
<dbReference type="GO" id="GO:0005615">
    <property type="term" value="C:extracellular space"/>
    <property type="evidence" value="ECO:0007669"/>
    <property type="project" value="TreeGrafter"/>
</dbReference>
<dbReference type="CDD" id="cd03859">
    <property type="entry name" value="M14_CPT"/>
    <property type="match status" value="1"/>
</dbReference>
<keyword evidence="9" id="KW-0482">Metalloprotease</keyword>
<keyword evidence="6 15" id="KW-0732">Signal</keyword>
<comment type="cofactor">
    <cofactor evidence="1">
        <name>Zn(2+)</name>
        <dbReference type="ChEBI" id="CHEBI:29105"/>
    </cofactor>
</comment>
<evidence type="ECO:0000259" key="16">
    <source>
        <dbReference type="PROSITE" id="PS52035"/>
    </source>
</evidence>
<comment type="similarity">
    <text evidence="2 14">Belongs to the peptidase M14 family.</text>
</comment>
<evidence type="ECO:0000256" key="10">
    <source>
        <dbReference type="ARBA" id="ARBA00050859"/>
    </source>
</evidence>
<dbReference type="InterPro" id="IPR033810">
    <property type="entry name" value="Carboxypeptidase_T"/>
</dbReference>
<accession>A0A316IIX7</accession>
<comment type="catalytic activity">
    <reaction evidence="10">
        <text>Releases a C-terminal residue, which may be hydrophobic or positively charged.</text>
        <dbReference type="EC" id="3.4.17.18"/>
    </reaction>
</comment>
<feature type="domain" description="Peptidase M14" evidence="16">
    <location>
        <begin position="110"/>
        <end position="417"/>
    </location>
</feature>
<comment type="function">
    <text evidence="11">Carboxypeptidase that possesses the specificities of both mammalian Cpase A and B. Thus shows broad substrate specificity, being able to cleave Cbz-Gly-Leu, Cbz-Gly-Val, Cbz-Gly-Phe, Cbz-Gly-Lys and Bz-Gly-Arg in vitro.</text>
</comment>
<dbReference type="PANTHER" id="PTHR11705">
    <property type="entry name" value="PROTEASE FAMILY M14 CARBOXYPEPTIDASE A,B"/>
    <property type="match status" value="1"/>
</dbReference>
<dbReference type="FunFam" id="3.40.630.10:FF:000084">
    <property type="entry name" value="Carboxypeptidase B2"/>
    <property type="match status" value="1"/>
</dbReference>
<evidence type="ECO:0000256" key="1">
    <source>
        <dbReference type="ARBA" id="ARBA00001947"/>
    </source>
</evidence>
<evidence type="ECO:0000256" key="4">
    <source>
        <dbReference type="ARBA" id="ARBA00022670"/>
    </source>
</evidence>
<evidence type="ECO:0000256" key="14">
    <source>
        <dbReference type="PROSITE-ProRule" id="PRU01379"/>
    </source>
</evidence>
<evidence type="ECO:0000256" key="6">
    <source>
        <dbReference type="ARBA" id="ARBA00022729"/>
    </source>
</evidence>
<dbReference type="InterPro" id="IPR057246">
    <property type="entry name" value="CARBOXYPEPT_ZN_1"/>
</dbReference>
<dbReference type="AlphaFoldDB" id="A0A316IIX7"/>
<evidence type="ECO:0000256" key="5">
    <source>
        <dbReference type="ARBA" id="ARBA00022723"/>
    </source>
</evidence>
<evidence type="ECO:0000256" key="2">
    <source>
        <dbReference type="ARBA" id="ARBA00005988"/>
    </source>
</evidence>
<evidence type="ECO:0000313" key="17">
    <source>
        <dbReference type="EMBL" id="PWK87139.1"/>
    </source>
</evidence>
<evidence type="ECO:0000256" key="13">
    <source>
        <dbReference type="ARBA" id="ARBA00074273"/>
    </source>
</evidence>
<evidence type="ECO:0000256" key="15">
    <source>
        <dbReference type="SAM" id="SignalP"/>
    </source>
</evidence>
<dbReference type="RefSeq" id="WP_109636749.1">
    <property type="nucleotide sequence ID" value="NZ_QGHB01000004.1"/>
</dbReference>
<feature type="active site" description="Proton donor/acceptor" evidence="14">
    <location>
        <position position="380"/>
    </location>
</feature>
<dbReference type="Proteomes" id="UP000246005">
    <property type="component" value="Unassembled WGS sequence"/>
</dbReference>
<sequence length="1033" mass="110431">MRRSTTFLSALALVLGGVAASPAQAAPEHDPLDVYVARVTPAQAGDLSRQGFDVAHAATAGDRVEVELVLSGGQQKELARRGVDAKVKKNADGKSARQLAAEQAANGFTVWRSFDEPGGIRDQLYTLARTNHNLVKLSVLGKTGQGREIIALKVTQGANGLRDGSRPAVLYSSTQHAREWISTEVNRRLLNHVVDRFKAGDKEMKDLLKDTELWFVIVANPDGYQYSFDVERLWRKNLRDNDGNGQITVGDGVDPNRNFDEHFNYDNEGSSSAFASETYRGPSAASEPETKAMQGLLDRIKPKFQSNWHSAGEWILYPQGWQTGSPEADNPIYVALAGTDAKPAIAGFDPGISSDELYVTNGETTDYADSRNGTVAFTPELSEGCDGCGFVFPDDEALVEQEFQKTLPFSLSLAKSAVDPANPKSSVGIDVKPFYLDQADLDQENGPLSMLDFTFDVSYGDPQEVRVLAKKSLGAVTAKWQIGDGPVQSGPTSVWTGGERYNTGNANYYHVVRGTVTGTNPGDQVKVWFEGGGQTSASFTYRAVSETGNKVLVLAAEDYTGASPVQGVAAPKYVSYYLDALAANGIAGDVYDVDANGRKAPDALGVLSHYQAVVWYTGDDVITREAGWGPGNASSLAQTELFEIRDYLNEGGKVLYTGKYAGHQYAGGHGTQLYDPFENKQCSTLPDAAARCRPLTGSGNGVNDVIEYWFGAAIINEGAGQDPDTGDTFPVAGVANPLTGISLSLNGTDSAQNQDHTASFLTTSGLLPVTQYPQFASEVAAAWDRPGGPFAPHTGDYYMYSQISDVSYKRLTRTITVPPAGAQMSFWTSYDTEPAWDHLFVEARTAGGTNWTTLPDLNGHTTTAPGDSCLAGWRDLHPHLDHYQTINADGTCSPTGSSGVWNAASGGSGGWQQWNVDLSAHAGSQVEVSIAYASDWAIQGLGVFVDDIEVTTGEGTTSFESGLDGWTVTGPPAGSAPNGNNFIRTTAAGFPEGAVVRTADTLYFGFGFEGITDAATRNDVMGRSMQHLLGTGP</sequence>
<evidence type="ECO:0000256" key="3">
    <source>
        <dbReference type="ARBA" id="ARBA00022645"/>
    </source>
</evidence>
<evidence type="ECO:0000256" key="7">
    <source>
        <dbReference type="ARBA" id="ARBA00022801"/>
    </source>
</evidence>
<evidence type="ECO:0000256" key="11">
    <source>
        <dbReference type="ARBA" id="ARBA00055464"/>
    </source>
</evidence>
<dbReference type="SMART" id="SM00631">
    <property type="entry name" value="Zn_pept"/>
    <property type="match status" value="1"/>
</dbReference>
<dbReference type="EC" id="3.4.17.18" evidence="12"/>
<gene>
    <name evidence="17" type="ORF">C8D88_104300</name>
</gene>
<evidence type="ECO:0000256" key="8">
    <source>
        <dbReference type="ARBA" id="ARBA00022833"/>
    </source>
</evidence>
<feature type="chain" id="PRO_5016433508" description="Zinc carboxypeptidase" evidence="15">
    <location>
        <begin position="26"/>
        <end position="1033"/>
    </location>
</feature>
<keyword evidence="4" id="KW-0645">Protease</keyword>
<dbReference type="PANTHER" id="PTHR11705:SF143">
    <property type="entry name" value="SLL0236 PROTEIN"/>
    <property type="match status" value="1"/>
</dbReference>
<dbReference type="GO" id="GO:0006508">
    <property type="term" value="P:proteolysis"/>
    <property type="evidence" value="ECO:0007669"/>
    <property type="project" value="UniProtKB-KW"/>
</dbReference>
<dbReference type="SUPFAM" id="SSF53187">
    <property type="entry name" value="Zn-dependent exopeptidases"/>
    <property type="match status" value="1"/>
</dbReference>
<dbReference type="PROSITE" id="PS00132">
    <property type="entry name" value="CARBOXYPEPT_ZN_1"/>
    <property type="match status" value="1"/>
</dbReference>
<keyword evidence="3" id="KW-0121">Carboxypeptidase</keyword>
<dbReference type="Gene3D" id="3.40.630.10">
    <property type="entry name" value="Zn peptidases"/>
    <property type="match status" value="1"/>
</dbReference>
<dbReference type="GO" id="GO:0008270">
    <property type="term" value="F:zinc ion binding"/>
    <property type="evidence" value="ECO:0007669"/>
    <property type="project" value="InterPro"/>
</dbReference>
<dbReference type="PRINTS" id="PR00765">
    <property type="entry name" value="CRBOXYPTASEA"/>
</dbReference>
<proteinExistence type="inferred from homology"/>
<comment type="caution">
    <text evidence="17">The sequence shown here is derived from an EMBL/GenBank/DDBJ whole genome shotgun (WGS) entry which is preliminary data.</text>
</comment>
<keyword evidence="5" id="KW-0479">Metal-binding</keyword>
<organism evidence="17 18">
    <name type="scientific">Lentzea atacamensis</name>
    <dbReference type="NCBI Taxonomy" id="531938"/>
    <lineage>
        <taxon>Bacteria</taxon>
        <taxon>Bacillati</taxon>
        <taxon>Actinomycetota</taxon>
        <taxon>Actinomycetes</taxon>
        <taxon>Pseudonocardiales</taxon>
        <taxon>Pseudonocardiaceae</taxon>
        <taxon>Lentzea</taxon>
    </lineage>
</organism>
<dbReference type="PROSITE" id="PS52035">
    <property type="entry name" value="PEPTIDASE_M14"/>
    <property type="match status" value="1"/>
</dbReference>
<keyword evidence="7" id="KW-0378">Hydrolase</keyword>
<keyword evidence="8" id="KW-0862">Zinc</keyword>
<dbReference type="InterPro" id="IPR000834">
    <property type="entry name" value="Peptidase_M14"/>
</dbReference>
<dbReference type="EMBL" id="QGHB01000004">
    <property type="protein sequence ID" value="PWK87139.1"/>
    <property type="molecule type" value="Genomic_DNA"/>
</dbReference>
<evidence type="ECO:0000313" key="18">
    <source>
        <dbReference type="Proteomes" id="UP000246005"/>
    </source>
</evidence>
<dbReference type="GO" id="GO:0004181">
    <property type="term" value="F:metallocarboxypeptidase activity"/>
    <property type="evidence" value="ECO:0007669"/>
    <property type="project" value="InterPro"/>
</dbReference>
<name>A0A316IIX7_9PSEU</name>
<protein>
    <recommendedName>
        <fullName evidence="13">Zinc carboxypeptidase</fullName>
        <ecNumber evidence="12">3.4.17.18</ecNumber>
    </recommendedName>
</protein>
<reference evidence="17 18" key="1">
    <citation type="submission" date="2018-05" db="EMBL/GenBank/DDBJ databases">
        <title>Genomic Encyclopedia of Type Strains, Phase IV (KMG-IV): sequencing the most valuable type-strain genomes for metagenomic binning, comparative biology and taxonomic classification.</title>
        <authorList>
            <person name="Goeker M."/>
        </authorList>
    </citation>
    <scope>NUCLEOTIDE SEQUENCE [LARGE SCALE GENOMIC DNA]</scope>
    <source>
        <strain evidence="17 18">DSM 45480</strain>
    </source>
</reference>